<dbReference type="OrthoDB" id="10553734at2759"/>
<dbReference type="VEuPathDB" id="AmoebaDB:NAEGRDRAFT_57264"/>
<name>D2V675_NAEGR</name>
<dbReference type="GeneID" id="8849504"/>
<dbReference type="InterPro" id="IPR011990">
    <property type="entry name" value="TPR-like_helical_dom_sf"/>
</dbReference>
<proteinExistence type="predicted"/>
<keyword evidence="1" id="KW-0677">Repeat</keyword>
<dbReference type="Gene3D" id="1.25.40.10">
    <property type="entry name" value="Tetratricopeptide repeat domain"/>
    <property type="match status" value="1"/>
</dbReference>
<dbReference type="PROSITE" id="PS50005">
    <property type="entry name" value="TPR"/>
    <property type="match status" value="1"/>
</dbReference>
<dbReference type="InParanoid" id="D2V675"/>
<evidence type="ECO:0000313" key="6">
    <source>
        <dbReference type="Proteomes" id="UP000006671"/>
    </source>
</evidence>
<evidence type="ECO:0000256" key="4">
    <source>
        <dbReference type="SAM" id="MobiDB-lite"/>
    </source>
</evidence>
<dbReference type="RefSeq" id="XP_002680528.1">
    <property type="nucleotide sequence ID" value="XM_002680482.1"/>
</dbReference>
<evidence type="ECO:0000313" key="5">
    <source>
        <dbReference type="EMBL" id="EFC47784.1"/>
    </source>
</evidence>
<feature type="region of interest" description="Disordered" evidence="4">
    <location>
        <begin position="1"/>
        <end position="44"/>
    </location>
</feature>
<dbReference type="EMBL" id="GG738853">
    <property type="protein sequence ID" value="EFC47784.1"/>
    <property type="molecule type" value="Genomic_DNA"/>
</dbReference>
<dbReference type="Proteomes" id="UP000006671">
    <property type="component" value="Unassembled WGS sequence"/>
</dbReference>
<sequence length="1009" mass="117392">MKCTSSSSSPLSPSSLKRKPSDCLDQEQDSNIMDPPSKKQNITSKANNFSHQHGIPLSCFIDEQIEENLNKYEEELKNGVSLNLFKCVNKMKVSENGIYVQYPGEANVYKTFYGFLSLVDMLRVAELNSIDDLFGRDYDSSTDHVLLNKIMRLCISSHNAKNGFSMIVVFQIIYQLTQFLIAERKAALEYMANNRHGEVEETNNNNSINLEDIAVCKIDRIFVSEFDPKKGELIKIGITYNQYQKENSHKIWNSEREAVEIYHLGKLLFDVVTWHYIGLDTLGMIIFQKPTKEVTVLQQVTQQLRNLYSKNGEKRTKLFQKVFTQWSDEQFKKDLENSKSKAPNDYFYFNEELGKTVEWMFAKSQEKYYGECITAALYETAMKKKRNLPKQTDPFFNSSSIFNFFSSNWQSSQVVTSEKIMRSFLFSKSRIQDTLLTIYLKRNPILQIRYIKNILHDMLDKLQEVPSQPLMDGYNYYSLFPNLEFFNKYSYLCRALSSLVFPIPSLRLKLDHWSFVELPQFISSYSSVTNAMEKGKIASYFAKNTFFNDENSKGTFNTALSQYGVADFSSSVIILKNIVQSHLISLENIIEEKSFIQSYIREASDAICYQDLFDSSSLRLELMLQELILCYSYMGKGLTEQKDFDNAMKYSEDSLKAIIMAWIILTKREKDYEQLPILMHEIKTSIDGVSTTDFDQLAITVDESKQIIKENYHSELSVVPNWFISTLFTVAYIYDHIEKFNDAVEIYSYVVNVCPTYSMAFNNRGICKYRISSPAVEFEGDTSLREEMSFYDYTLSSVLDYANVCPQVNRVCLLNIQSNLTDYDKIESRIEQMINFYQNIGYENLGEDLESYLTDEEVEMDIYEFWAKDRKERLIKDLNFCTIYKPTDTINDISEHLFDRSVNFQSLDMYDQAINDLTWCEELCKIEEKRQVIVDEDEESNSFFGGFPNFRSFQANLFYNRAVCYDAIGKYREAIDDLYQLLEIDGNDADARMILEELLESTNVQSRVS</sequence>
<gene>
    <name evidence="5" type="ORF">NAEGRDRAFT_57264</name>
</gene>
<dbReference type="PANTHER" id="PTHR44858:SF1">
    <property type="entry name" value="UDP-N-ACETYLGLUCOSAMINE--PEPTIDE N-ACETYLGLUCOSAMINYLTRANSFERASE SPINDLY-RELATED"/>
    <property type="match status" value="1"/>
</dbReference>
<evidence type="ECO:0008006" key="7">
    <source>
        <dbReference type="Google" id="ProtNLM"/>
    </source>
</evidence>
<dbReference type="InterPro" id="IPR050498">
    <property type="entry name" value="Ycf3"/>
</dbReference>
<dbReference type="KEGG" id="ngr:NAEGRDRAFT_57264"/>
<keyword evidence="2 3" id="KW-0802">TPR repeat</keyword>
<evidence type="ECO:0000256" key="2">
    <source>
        <dbReference type="ARBA" id="ARBA00022803"/>
    </source>
</evidence>
<protein>
    <recommendedName>
        <fullName evidence="7">TPR domain-containing protein</fullName>
    </recommendedName>
</protein>
<dbReference type="PANTHER" id="PTHR44858">
    <property type="entry name" value="TETRATRICOPEPTIDE REPEAT PROTEIN 6"/>
    <property type="match status" value="1"/>
</dbReference>
<feature type="repeat" description="TPR" evidence="3">
    <location>
        <begin position="955"/>
        <end position="988"/>
    </location>
</feature>
<dbReference type="SUPFAM" id="SSF48452">
    <property type="entry name" value="TPR-like"/>
    <property type="match status" value="2"/>
</dbReference>
<organism evidence="6">
    <name type="scientific">Naegleria gruberi</name>
    <name type="common">Amoeba</name>
    <dbReference type="NCBI Taxonomy" id="5762"/>
    <lineage>
        <taxon>Eukaryota</taxon>
        <taxon>Discoba</taxon>
        <taxon>Heterolobosea</taxon>
        <taxon>Tetramitia</taxon>
        <taxon>Eutetramitia</taxon>
        <taxon>Vahlkampfiidae</taxon>
        <taxon>Naegleria</taxon>
    </lineage>
</organism>
<keyword evidence="6" id="KW-1185">Reference proteome</keyword>
<evidence type="ECO:0000256" key="1">
    <source>
        <dbReference type="ARBA" id="ARBA00022737"/>
    </source>
</evidence>
<dbReference type="AlphaFoldDB" id="D2V675"/>
<accession>D2V675</accession>
<evidence type="ECO:0000256" key="3">
    <source>
        <dbReference type="PROSITE-ProRule" id="PRU00339"/>
    </source>
</evidence>
<dbReference type="InterPro" id="IPR019734">
    <property type="entry name" value="TPR_rpt"/>
</dbReference>
<dbReference type="SMART" id="SM00028">
    <property type="entry name" value="TPR"/>
    <property type="match status" value="2"/>
</dbReference>
<reference evidence="5 6" key="1">
    <citation type="journal article" date="2010" name="Cell">
        <title>The genome of Naegleria gruberi illuminates early eukaryotic versatility.</title>
        <authorList>
            <person name="Fritz-Laylin L.K."/>
            <person name="Prochnik S.E."/>
            <person name="Ginger M.L."/>
            <person name="Dacks J.B."/>
            <person name="Carpenter M.L."/>
            <person name="Field M.C."/>
            <person name="Kuo A."/>
            <person name="Paredez A."/>
            <person name="Chapman J."/>
            <person name="Pham J."/>
            <person name="Shu S."/>
            <person name="Neupane R."/>
            <person name="Cipriano M."/>
            <person name="Mancuso J."/>
            <person name="Tu H."/>
            <person name="Salamov A."/>
            <person name="Lindquist E."/>
            <person name="Shapiro H."/>
            <person name="Lucas S."/>
            <person name="Grigoriev I.V."/>
            <person name="Cande W.Z."/>
            <person name="Fulton C."/>
            <person name="Rokhsar D.S."/>
            <person name="Dawson S.C."/>
        </authorList>
    </citation>
    <scope>NUCLEOTIDE SEQUENCE [LARGE SCALE GENOMIC DNA]</scope>
    <source>
        <strain evidence="5 6">NEG-M</strain>
    </source>
</reference>
<feature type="compositionally biased region" description="Low complexity" evidence="4">
    <location>
        <begin position="1"/>
        <end position="15"/>
    </location>
</feature>